<accession>A0A7K0KBQ7</accession>
<feature type="transmembrane region" description="Helical" evidence="1">
    <location>
        <begin position="193"/>
        <end position="219"/>
    </location>
</feature>
<feature type="transmembrane region" description="Helical" evidence="1">
    <location>
        <begin position="240"/>
        <end position="263"/>
    </location>
</feature>
<dbReference type="Proteomes" id="UP000438914">
    <property type="component" value="Unassembled WGS sequence"/>
</dbReference>
<comment type="caution">
    <text evidence="2">The sequence shown here is derived from an EMBL/GenBank/DDBJ whole genome shotgun (WGS) entry which is preliminary data.</text>
</comment>
<keyword evidence="1" id="KW-0812">Transmembrane</keyword>
<feature type="transmembrane region" description="Helical" evidence="1">
    <location>
        <begin position="127"/>
        <end position="148"/>
    </location>
</feature>
<protein>
    <submittedName>
        <fullName evidence="2">EpsG family protein</fullName>
    </submittedName>
</protein>
<feature type="transmembrane region" description="Helical" evidence="1">
    <location>
        <begin position="28"/>
        <end position="47"/>
    </location>
</feature>
<feature type="transmembrane region" description="Helical" evidence="1">
    <location>
        <begin position="89"/>
        <end position="107"/>
    </location>
</feature>
<feature type="transmembrane region" description="Helical" evidence="1">
    <location>
        <begin position="269"/>
        <end position="295"/>
    </location>
</feature>
<feature type="transmembrane region" description="Helical" evidence="1">
    <location>
        <begin position="327"/>
        <end position="352"/>
    </location>
</feature>
<dbReference type="RefSeq" id="WP_154532779.1">
    <property type="nucleotide sequence ID" value="NZ_VUNG01000002.1"/>
</dbReference>
<evidence type="ECO:0000256" key="1">
    <source>
        <dbReference type="SAM" id="Phobius"/>
    </source>
</evidence>
<gene>
    <name evidence="2" type="ORF">FYJ73_01125</name>
</gene>
<evidence type="ECO:0000313" key="3">
    <source>
        <dbReference type="Proteomes" id="UP000438914"/>
    </source>
</evidence>
<feature type="transmembrane region" description="Helical" evidence="1">
    <location>
        <begin position="160"/>
        <end position="181"/>
    </location>
</feature>
<name>A0A7K0KBQ7_9BACT</name>
<evidence type="ECO:0000313" key="2">
    <source>
        <dbReference type="EMBL" id="MST83299.1"/>
    </source>
</evidence>
<organism evidence="2 3">
    <name type="scientific">Hallella mizrahii</name>
    <dbReference type="NCBI Taxonomy" id="2606637"/>
    <lineage>
        <taxon>Bacteria</taxon>
        <taxon>Pseudomonadati</taxon>
        <taxon>Bacteroidota</taxon>
        <taxon>Bacteroidia</taxon>
        <taxon>Bacteroidales</taxon>
        <taxon>Prevotellaceae</taxon>
        <taxon>Hallella</taxon>
    </lineage>
</organism>
<dbReference type="AlphaFoldDB" id="A0A7K0KBQ7"/>
<reference evidence="2 3" key="1">
    <citation type="submission" date="2019-08" db="EMBL/GenBank/DDBJ databases">
        <title>In-depth cultivation of the pig gut microbiome towards novel bacterial diversity and tailored functional studies.</title>
        <authorList>
            <person name="Wylensek D."/>
            <person name="Hitch T.C.A."/>
            <person name="Clavel T."/>
        </authorList>
    </citation>
    <scope>NUCLEOTIDE SEQUENCE [LARGE SCALE GENOMIC DNA]</scope>
    <source>
        <strain evidence="2 3">LKV-178-WT-2A</strain>
    </source>
</reference>
<proteinExistence type="predicted"/>
<keyword evidence="3" id="KW-1185">Reference proteome</keyword>
<dbReference type="EMBL" id="VUNG01000002">
    <property type="protein sequence ID" value="MST83299.1"/>
    <property type="molecule type" value="Genomic_DNA"/>
</dbReference>
<feature type="transmembrane region" description="Helical" evidence="1">
    <location>
        <begin position="302"/>
        <end position="321"/>
    </location>
</feature>
<keyword evidence="1" id="KW-0472">Membrane</keyword>
<keyword evidence="1" id="KW-1133">Transmembrane helix</keyword>
<dbReference type="Pfam" id="PF14897">
    <property type="entry name" value="EpsG"/>
    <property type="match status" value="1"/>
</dbReference>
<sequence length="354" mass="40724">MGITILITFGFVTLLALLEEYLHEYRRVIYLVLTIFLILLAGGRKVGIDPDSINYEQSYLHYDDINALKMVEYSFVLLSEIFNHFTHDVHILFLFYAIIGVGIKMYAFTKLSKRWFLPVMVYLSYYYTMHDCMQMRTGILSAMLLMALYEIGQKRKWRALAFIVIGSVFHMSGLIALPLLFLSNHQITKRQTYAWIALVVTGYLIFLSGFSFNVGGVNVPYISSKIGSYQAATESGRGDAFASVNVFSPLRLFILLLFLYLSFFRQTIILHYPCFPILFKVFALGIFSYTAFAFFPVIAQRFAMLFEIVTTILYAGIFYTIKPRWASLSILSLVCLLLMNYSLCNLGLILFWKV</sequence>
<dbReference type="InterPro" id="IPR049458">
    <property type="entry name" value="EpsG-like"/>
</dbReference>